<evidence type="ECO:0000256" key="7">
    <source>
        <dbReference type="ARBA" id="ARBA00022801"/>
    </source>
</evidence>
<dbReference type="PANTHER" id="PTHR39188">
    <property type="entry name" value="MEMBRANE-ASSOCIATED ZINC METALLOPROTEASE M50B"/>
    <property type="match status" value="1"/>
</dbReference>
<dbReference type="Pfam" id="PF02163">
    <property type="entry name" value="Peptidase_M50"/>
    <property type="match status" value="2"/>
</dbReference>
<dbReference type="InterPro" id="IPR008915">
    <property type="entry name" value="Peptidase_M50"/>
</dbReference>
<dbReference type="PANTHER" id="PTHR39188:SF3">
    <property type="entry name" value="STAGE IV SPORULATION PROTEIN FB"/>
    <property type="match status" value="1"/>
</dbReference>
<evidence type="ECO:0000256" key="2">
    <source>
        <dbReference type="ARBA" id="ARBA00004141"/>
    </source>
</evidence>
<dbReference type="AlphaFoldDB" id="A0A926HL05"/>
<feature type="domain" description="Peptidase M50" evidence="13">
    <location>
        <begin position="33"/>
        <end position="108"/>
    </location>
</feature>
<organism evidence="14 15">
    <name type="scientific">Gehongia tenuis</name>
    <dbReference type="NCBI Taxonomy" id="2763655"/>
    <lineage>
        <taxon>Bacteria</taxon>
        <taxon>Bacillati</taxon>
        <taxon>Bacillota</taxon>
        <taxon>Clostridia</taxon>
        <taxon>Christensenellales</taxon>
        <taxon>Christensenellaceae</taxon>
        <taxon>Gehongia</taxon>
    </lineage>
</organism>
<accession>A0A926HL05</accession>
<comment type="cofactor">
    <cofactor evidence="1">
        <name>Zn(2+)</name>
        <dbReference type="ChEBI" id="CHEBI:29105"/>
    </cofactor>
</comment>
<sequence length="290" mass="31460">MKLGNLLGVDIYVRPLFFIVLVLLSILGFFHDLVVVFLIILAHEACHALAARALGLTVLSIEILPFGGVARIEGVFEAGPVKEMLVAIAGPLCNLVLAGIAVLIHLYFPMNPETLSSWVNKNLVLAGINLLPALPLDGGRILRSVLSFFMGPQTATRIAIVMGYVFGGLLLALCGYLAAAGQYNVTLILFAFFLFLAAHGEHRKAPYLLAQNFMGKRDLLRRSKVLPARQLTALEDQSLGGLTRSFLPGRYTTIQVLDDRMRIRGSVTEGDVLQGISQYGAEAPVGRLLH</sequence>
<dbReference type="GO" id="GO:0046872">
    <property type="term" value="F:metal ion binding"/>
    <property type="evidence" value="ECO:0007669"/>
    <property type="project" value="UniProtKB-KW"/>
</dbReference>
<keyword evidence="5 12" id="KW-0812">Transmembrane</keyword>
<dbReference type="EMBL" id="JACRSR010000002">
    <property type="protein sequence ID" value="MBC8531542.1"/>
    <property type="molecule type" value="Genomic_DNA"/>
</dbReference>
<keyword evidence="9 12" id="KW-1133">Transmembrane helix</keyword>
<name>A0A926HL05_9FIRM</name>
<evidence type="ECO:0000256" key="9">
    <source>
        <dbReference type="ARBA" id="ARBA00022989"/>
    </source>
</evidence>
<keyword evidence="7" id="KW-0378">Hydrolase</keyword>
<keyword evidence="4" id="KW-0645">Protease</keyword>
<dbReference type="RefSeq" id="WP_249316166.1">
    <property type="nucleotide sequence ID" value="NZ_JACRSR010000002.1"/>
</dbReference>
<keyword evidence="10" id="KW-0482">Metalloprotease</keyword>
<feature type="transmembrane region" description="Helical" evidence="12">
    <location>
        <begin position="84"/>
        <end position="108"/>
    </location>
</feature>
<evidence type="ECO:0000256" key="10">
    <source>
        <dbReference type="ARBA" id="ARBA00023049"/>
    </source>
</evidence>
<evidence type="ECO:0000259" key="13">
    <source>
        <dbReference type="Pfam" id="PF02163"/>
    </source>
</evidence>
<comment type="caution">
    <text evidence="14">The sequence shown here is derived from an EMBL/GenBank/DDBJ whole genome shotgun (WGS) entry which is preliminary data.</text>
</comment>
<dbReference type="CDD" id="cd06161">
    <property type="entry name" value="S2P-M50_SpoIVFB"/>
    <property type="match status" value="1"/>
</dbReference>
<feature type="domain" description="Peptidase M50" evidence="13">
    <location>
        <begin position="122"/>
        <end position="166"/>
    </location>
</feature>
<feature type="transmembrane region" description="Helical" evidence="12">
    <location>
        <begin position="53"/>
        <end position="72"/>
    </location>
</feature>
<evidence type="ECO:0000256" key="3">
    <source>
        <dbReference type="ARBA" id="ARBA00007931"/>
    </source>
</evidence>
<evidence type="ECO:0000256" key="1">
    <source>
        <dbReference type="ARBA" id="ARBA00001947"/>
    </source>
</evidence>
<dbReference type="Proteomes" id="UP000623172">
    <property type="component" value="Unassembled WGS sequence"/>
</dbReference>
<evidence type="ECO:0000256" key="4">
    <source>
        <dbReference type="ARBA" id="ARBA00022670"/>
    </source>
</evidence>
<dbReference type="GO" id="GO:0016020">
    <property type="term" value="C:membrane"/>
    <property type="evidence" value="ECO:0007669"/>
    <property type="project" value="UniProtKB-SubCell"/>
</dbReference>
<reference evidence="14" key="1">
    <citation type="submission" date="2020-08" db="EMBL/GenBank/DDBJ databases">
        <title>Genome public.</title>
        <authorList>
            <person name="Liu C."/>
            <person name="Sun Q."/>
        </authorList>
    </citation>
    <scope>NUCLEOTIDE SEQUENCE</scope>
    <source>
        <strain evidence="14">NSJ-53</strain>
    </source>
</reference>
<dbReference type="GO" id="GO:0006508">
    <property type="term" value="P:proteolysis"/>
    <property type="evidence" value="ECO:0007669"/>
    <property type="project" value="UniProtKB-KW"/>
</dbReference>
<evidence type="ECO:0000313" key="15">
    <source>
        <dbReference type="Proteomes" id="UP000623172"/>
    </source>
</evidence>
<proteinExistence type="inferred from homology"/>
<keyword evidence="11 12" id="KW-0472">Membrane</keyword>
<dbReference type="GO" id="GO:0008237">
    <property type="term" value="F:metallopeptidase activity"/>
    <property type="evidence" value="ECO:0007669"/>
    <property type="project" value="UniProtKB-KW"/>
</dbReference>
<feature type="transmembrane region" description="Helical" evidence="12">
    <location>
        <begin position="158"/>
        <end position="178"/>
    </location>
</feature>
<evidence type="ECO:0000256" key="8">
    <source>
        <dbReference type="ARBA" id="ARBA00022833"/>
    </source>
</evidence>
<comment type="similarity">
    <text evidence="3">Belongs to the peptidase M50B family.</text>
</comment>
<feature type="transmembrane region" description="Helical" evidence="12">
    <location>
        <begin position="16"/>
        <end position="41"/>
    </location>
</feature>
<keyword evidence="15" id="KW-1185">Reference proteome</keyword>
<feature type="transmembrane region" description="Helical" evidence="12">
    <location>
        <begin position="184"/>
        <end position="200"/>
    </location>
</feature>
<gene>
    <name evidence="14" type="ORF">H8696_06730</name>
</gene>
<evidence type="ECO:0000256" key="5">
    <source>
        <dbReference type="ARBA" id="ARBA00022692"/>
    </source>
</evidence>
<evidence type="ECO:0000313" key="14">
    <source>
        <dbReference type="EMBL" id="MBC8531542.1"/>
    </source>
</evidence>
<comment type="subcellular location">
    <subcellularLocation>
        <location evidence="2">Membrane</location>
        <topology evidence="2">Multi-pass membrane protein</topology>
    </subcellularLocation>
</comment>
<evidence type="ECO:0000256" key="11">
    <source>
        <dbReference type="ARBA" id="ARBA00023136"/>
    </source>
</evidence>
<evidence type="ECO:0000256" key="12">
    <source>
        <dbReference type="SAM" id="Phobius"/>
    </source>
</evidence>
<keyword evidence="8" id="KW-0862">Zinc</keyword>
<protein>
    <submittedName>
        <fullName evidence="14">M50 family metallopeptidase</fullName>
    </submittedName>
</protein>
<keyword evidence="6" id="KW-0479">Metal-binding</keyword>
<evidence type="ECO:0000256" key="6">
    <source>
        <dbReference type="ARBA" id="ARBA00022723"/>
    </source>
</evidence>